<feature type="non-terminal residue" evidence="3">
    <location>
        <position position="488"/>
    </location>
</feature>
<feature type="transmembrane region" description="Helical" evidence="1">
    <location>
        <begin position="456"/>
        <end position="478"/>
    </location>
</feature>
<keyword evidence="1" id="KW-1133">Transmembrane helix</keyword>
<dbReference type="CDD" id="cd01650">
    <property type="entry name" value="RT_nLTR_like"/>
    <property type="match status" value="1"/>
</dbReference>
<dbReference type="Pfam" id="PF00078">
    <property type="entry name" value="RVT_1"/>
    <property type="match status" value="1"/>
</dbReference>
<reference evidence="3" key="1">
    <citation type="journal article" date="2019" name="Sci. Rep.">
        <title>Draft genome of Tanacetum cinerariifolium, the natural source of mosquito coil.</title>
        <authorList>
            <person name="Yamashiro T."/>
            <person name="Shiraishi A."/>
            <person name="Satake H."/>
            <person name="Nakayama K."/>
        </authorList>
    </citation>
    <scope>NUCLEOTIDE SEQUENCE</scope>
</reference>
<keyword evidence="3" id="KW-0548">Nucleotidyltransferase</keyword>
<protein>
    <submittedName>
        <fullName evidence="3">RNA-directed DNA polymerase, eukaryota</fullName>
    </submittedName>
</protein>
<name>A0A699JCB7_TANCI</name>
<accession>A0A699JCB7</accession>
<sequence>NVESDSDIDAVSDTCFGESGGNLDGDIAVEQPVNDGLGSKAKKDWIRELIVKHKIPTKTKLLVVSVYALQALSEKRILFDQFITCTWNSISLDDRNGMVRFKKKLQLLKKEIKKWVSNRKHQNLGRINEIKANLIDIDRKLDQGGGNDNILLSRVNLMKQLPEFKASDTREFMQKAKVQWAIEGDKNSRFFHGILNKKRATLSIQGVMVDGDWVVDPIRVKEVFRSHFASGFNDPGDTHCKINCSFPNCLSSDQVSEMECQVSNDGIRQAVWGCGDDKSPGPDGFSSFLRGCNSSFVSLSPKISDPKFVSDFRPISLIGCLYKVVNKILATRLSVVISGLILDVQTAFVPNRQILDGPFIVNELLDWCKRYKHQAMVFKVDFAKAYDSIRWDYLIDVLRSFGFGDKWCSWIKGCLYSNDAIFIEEWSEENLNQILQVLHCFSLASGLKINVHKSQLLGVGIPLMIFTVAASVFGCSVMTTSFKYLGVM</sequence>
<dbReference type="AlphaFoldDB" id="A0A699JCB7"/>
<keyword evidence="1" id="KW-0472">Membrane</keyword>
<evidence type="ECO:0000313" key="3">
    <source>
        <dbReference type="EMBL" id="GFA27416.1"/>
    </source>
</evidence>
<feature type="non-terminal residue" evidence="3">
    <location>
        <position position="1"/>
    </location>
</feature>
<dbReference type="EMBL" id="BKCJ010396420">
    <property type="protein sequence ID" value="GFA27416.1"/>
    <property type="molecule type" value="Genomic_DNA"/>
</dbReference>
<feature type="domain" description="Reverse transcriptase" evidence="2">
    <location>
        <begin position="309"/>
        <end position="420"/>
    </location>
</feature>
<dbReference type="InterPro" id="IPR000477">
    <property type="entry name" value="RT_dom"/>
</dbReference>
<gene>
    <name evidence="3" type="ORF">Tci_599388</name>
</gene>
<comment type="caution">
    <text evidence="3">The sequence shown here is derived from an EMBL/GenBank/DDBJ whole genome shotgun (WGS) entry which is preliminary data.</text>
</comment>
<keyword evidence="3" id="KW-0695">RNA-directed DNA polymerase</keyword>
<dbReference type="GO" id="GO:0003964">
    <property type="term" value="F:RNA-directed DNA polymerase activity"/>
    <property type="evidence" value="ECO:0007669"/>
    <property type="project" value="UniProtKB-KW"/>
</dbReference>
<organism evidence="3">
    <name type="scientific">Tanacetum cinerariifolium</name>
    <name type="common">Dalmatian daisy</name>
    <name type="synonym">Chrysanthemum cinerariifolium</name>
    <dbReference type="NCBI Taxonomy" id="118510"/>
    <lineage>
        <taxon>Eukaryota</taxon>
        <taxon>Viridiplantae</taxon>
        <taxon>Streptophyta</taxon>
        <taxon>Embryophyta</taxon>
        <taxon>Tracheophyta</taxon>
        <taxon>Spermatophyta</taxon>
        <taxon>Magnoliopsida</taxon>
        <taxon>eudicotyledons</taxon>
        <taxon>Gunneridae</taxon>
        <taxon>Pentapetalae</taxon>
        <taxon>asterids</taxon>
        <taxon>campanulids</taxon>
        <taxon>Asterales</taxon>
        <taxon>Asteraceae</taxon>
        <taxon>Asteroideae</taxon>
        <taxon>Anthemideae</taxon>
        <taxon>Anthemidinae</taxon>
        <taxon>Tanacetum</taxon>
    </lineage>
</organism>
<dbReference type="PANTHER" id="PTHR31635">
    <property type="entry name" value="REVERSE TRANSCRIPTASE DOMAIN-CONTAINING PROTEIN-RELATED"/>
    <property type="match status" value="1"/>
</dbReference>
<proteinExistence type="predicted"/>
<dbReference type="PANTHER" id="PTHR31635:SF196">
    <property type="entry name" value="REVERSE TRANSCRIPTASE DOMAIN-CONTAINING PROTEIN-RELATED"/>
    <property type="match status" value="1"/>
</dbReference>
<evidence type="ECO:0000259" key="2">
    <source>
        <dbReference type="Pfam" id="PF00078"/>
    </source>
</evidence>
<keyword evidence="1" id="KW-0812">Transmembrane</keyword>
<keyword evidence="3" id="KW-0808">Transferase</keyword>
<evidence type="ECO:0000256" key="1">
    <source>
        <dbReference type="SAM" id="Phobius"/>
    </source>
</evidence>